<keyword evidence="3" id="KW-1185">Reference proteome</keyword>
<evidence type="ECO:0000313" key="3">
    <source>
        <dbReference type="Proteomes" id="UP000245433"/>
    </source>
</evidence>
<dbReference type="AlphaFoldDB" id="A0A2U1D4J4"/>
<keyword evidence="1" id="KW-0812">Transmembrane</keyword>
<accession>A0A2U1D4J4</accession>
<organism evidence="2 3">
    <name type="scientific">Convivina intestini</name>
    <dbReference type="NCBI Taxonomy" id="1505726"/>
    <lineage>
        <taxon>Bacteria</taxon>
        <taxon>Bacillati</taxon>
        <taxon>Bacillota</taxon>
        <taxon>Bacilli</taxon>
        <taxon>Lactobacillales</taxon>
        <taxon>Lactobacillaceae</taxon>
        <taxon>Convivina</taxon>
    </lineage>
</organism>
<evidence type="ECO:0000256" key="1">
    <source>
        <dbReference type="SAM" id="Phobius"/>
    </source>
</evidence>
<dbReference type="GO" id="GO:0042802">
    <property type="term" value="F:identical protein binding"/>
    <property type="evidence" value="ECO:0007669"/>
    <property type="project" value="TreeGrafter"/>
</dbReference>
<dbReference type="EMBL" id="QEKT01000011">
    <property type="protein sequence ID" value="PVY82604.1"/>
    <property type="molecule type" value="Genomic_DNA"/>
</dbReference>
<keyword evidence="1" id="KW-0472">Membrane</keyword>
<comment type="caution">
    <text evidence="2">The sequence shown here is derived from an EMBL/GenBank/DDBJ whole genome shotgun (WGS) entry which is preliminary data.</text>
</comment>
<name>A0A2U1D4J4_9LACO</name>
<sequence>MINQLLTELIVTLDSDKPPAFVHLLLLLLVIILIGSITYRHLRNELAKKTRELNAIHNYINQLEPNLEHYRSLRHDCKNMLTSIDLSLSKDLAPEIHRLSAKLLNNLKHKYTIKNSLALHQIQIPEIRSLILTNWHTASKQGIDFELGIMTDYYPSHFNQASDFHQMLNTLIRHCLTLVADQPAPKVAIGFMQVKNHEKIVITVTIERSHDCNSRFNSCIDPYLRQHPEVTLLTEQRSPKLFYIIETGDQ</sequence>
<feature type="transmembrane region" description="Helical" evidence="1">
    <location>
        <begin position="20"/>
        <end position="39"/>
    </location>
</feature>
<gene>
    <name evidence="2" type="ORF">C7384_11143</name>
</gene>
<proteinExistence type="predicted"/>
<evidence type="ECO:0000313" key="2">
    <source>
        <dbReference type="EMBL" id="PVY82604.1"/>
    </source>
</evidence>
<keyword evidence="1" id="KW-1133">Transmembrane helix</keyword>
<reference evidence="2 3" key="1">
    <citation type="submission" date="2018-04" db="EMBL/GenBank/DDBJ databases">
        <title>Genomic Encyclopedia of Type Strains, Phase IV (KMG-IV): sequencing the most valuable type-strain genomes for metagenomic binning, comparative biology and taxonomic classification.</title>
        <authorList>
            <person name="Goeker M."/>
        </authorList>
    </citation>
    <scope>NUCLEOTIDE SEQUENCE [LARGE SCALE GENOMIC DNA]</scope>
    <source>
        <strain evidence="2 3">DSM 28795</strain>
    </source>
</reference>
<dbReference type="RefSeq" id="WP_089939843.1">
    <property type="nucleotide sequence ID" value="NZ_CAKOEX010000012.1"/>
</dbReference>
<dbReference type="PANTHER" id="PTHR40448:SF1">
    <property type="entry name" value="TWO-COMPONENT SENSOR HISTIDINE KINASE"/>
    <property type="match status" value="1"/>
</dbReference>
<protein>
    <submittedName>
        <fullName evidence="2">Uncharacterized protein</fullName>
    </submittedName>
</protein>
<dbReference type="PANTHER" id="PTHR40448">
    <property type="entry name" value="TWO-COMPONENT SENSOR HISTIDINE KINASE"/>
    <property type="match status" value="1"/>
</dbReference>
<dbReference type="Proteomes" id="UP000245433">
    <property type="component" value="Unassembled WGS sequence"/>
</dbReference>